<dbReference type="AlphaFoldDB" id="A0A0L0BZ17"/>
<gene>
    <name evidence="2" type="ORF">FF38_02533</name>
</gene>
<comment type="caution">
    <text evidence="2">The sequence shown here is derived from an EMBL/GenBank/DDBJ whole genome shotgun (WGS) entry which is preliminary data.</text>
</comment>
<dbReference type="EMBL" id="JRES01001125">
    <property type="protein sequence ID" value="KNC25297.1"/>
    <property type="molecule type" value="Genomic_DNA"/>
</dbReference>
<feature type="domain" description="Glycosyltransferase 2-like" evidence="1">
    <location>
        <begin position="93"/>
        <end position="238"/>
    </location>
</feature>
<dbReference type="PANTHER" id="PTHR22916">
    <property type="entry name" value="GLYCOSYLTRANSFERASE"/>
    <property type="match status" value="1"/>
</dbReference>
<dbReference type="Pfam" id="PF00535">
    <property type="entry name" value="Glycos_transf_2"/>
    <property type="match status" value="1"/>
</dbReference>
<dbReference type="Proteomes" id="UP000037069">
    <property type="component" value="Unassembled WGS sequence"/>
</dbReference>
<dbReference type="OrthoDB" id="206708at2759"/>
<name>A0A0L0BZ17_LUCCU</name>
<proteinExistence type="predicted"/>
<dbReference type="SUPFAM" id="SSF53448">
    <property type="entry name" value="Nucleotide-diphospho-sugar transferases"/>
    <property type="match status" value="1"/>
</dbReference>
<dbReference type="InterPro" id="IPR029044">
    <property type="entry name" value="Nucleotide-diphossugar_trans"/>
</dbReference>
<dbReference type="PANTHER" id="PTHR22916:SF3">
    <property type="entry name" value="UDP-GLCNAC:BETAGAL BETA-1,3-N-ACETYLGLUCOSAMINYLTRANSFERASE-LIKE PROTEIN 1"/>
    <property type="match status" value="1"/>
</dbReference>
<dbReference type="Gene3D" id="3.90.550.10">
    <property type="entry name" value="Spore Coat Polysaccharide Biosynthesis Protein SpsA, Chain A"/>
    <property type="match status" value="1"/>
</dbReference>
<keyword evidence="3" id="KW-1185">Reference proteome</keyword>
<dbReference type="OMA" id="YHPKCAS"/>
<sequence length="351" mass="40396">MPEIKEKQDLISVIITVLNGGPWIDSCMESIIKQTAVQTQQQQLQTLEKLHLDEAQNPFMSTMTNSPKTTATTTTQTHNFATSILGDDDDVLKPLIEVCVFDDCSSDDTLNLLYKWQSNLRDNFKIEMHIVENLTGKTKGVGYGRNRAIEAAKGNYLCFQDIDDEMLTSRIWKQYNLAKQYKNAIIGSKFIRIPSNSTCRFTRWANELPHDKLTIQIYTSNGPTIIMPTWLCHRQVYELIKGGFSEQGKGCPEDLIFFYQHLDNQGVIKRVEECLLKYRYHAEATTFSVAARTIWHIRLSHLLENVLKKPPWSKGFSIWNAGKQGRKFFRDLPTEEKKKVKTFCDVDKSKI</sequence>
<evidence type="ECO:0000313" key="3">
    <source>
        <dbReference type="Proteomes" id="UP000037069"/>
    </source>
</evidence>
<dbReference type="STRING" id="7375.A0A0L0BZ17"/>
<dbReference type="GO" id="GO:0016758">
    <property type="term" value="F:hexosyltransferase activity"/>
    <property type="evidence" value="ECO:0007669"/>
    <property type="project" value="UniProtKB-ARBA"/>
</dbReference>
<protein>
    <recommendedName>
        <fullName evidence="1">Glycosyltransferase 2-like domain-containing protein</fullName>
    </recommendedName>
</protein>
<dbReference type="InterPro" id="IPR001173">
    <property type="entry name" value="Glyco_trans_2-like"/>
</dbReference>
<reference evidence="2 3" key="1">
    <citation type="journal article" date="2015" name="Nat. Commun.">
        <title>Lucilia cuprina genome unlocks parasitic fly biology to underpin future interventions.</title>
        <authorList>
            <person name="Anstead C.A."/>
            <person name="Korhonen P.K."/>
            <person name="Young N.D."/>
            <person name="Hall R.S."/>
            <person name="Jex A.R."/>
            <person name="Murali S.C."/>
            <person name="Hughes D.S."/>
            <person name="Lee S.F."/>
            <person name="Perry T."/>
            <person name="Stroehlein A.J."/>
            <person name="Ansell B.R."/>
            <person name="Breugelmans B."/>
            <person name="Hofmann A."/>
            <person name="Qu J."/>
            <person name="Dugan S."/>
            <person name="Lee S.L."/>
            <person name="Chao H."/>
            <person name="Dinh H."/>
            <person name="Han Y."/>
            <person name="Doddapaneni H.V."/>
            <person name="Worley K.C."/>
            <person name="Muzny D.M."/>
            <person name="Ioannidis P."/>
            <person name="Waterhouse R.M."/>
            <person name="Zdobnov E.M."/>
            <person name="James P.J."/>
            <person name="Bagnall N.H."/>
            <person name="Kotze A.C."/>
            <person name="Gibbs R.A."/>
            <person name="Richards S."/>
            <person name="Batterham P."/>
            <person name="Gasser R.B."/>
        </authorList>
    </citation>
    <scope>NUCLEOTIDE SEQUENCE [LARGE SCALE GENOMIC DNA]</scope>
    <source>
        <strain evidence="2 3">LS</strain>
        <tissue evidence="2">Full body</tissue>
    </source>
</reference>
<evidence type="ECO:0000313" key="2">
    <source>
        <dbReference type="EMBL" id="KNC25297.1"/>
    </source>
</evidence>
<evidence type="ECO:0000259" key="1">
    <source>
        <dbReference type="Pfam" id="PF00535"/>
    </source>
</evidence>
<accession>A0A0L0BZ17</accession>
<organism evidence="2 3">
    <name type="scientific">Lucilia cuprina</name>
    <name type="common">Green bottle fly</name>
    <name type="synonym">Australian sheep blowfly</name>
    <dbReference type="NCBI Taxonomy" id="7375"/>
    <lineage>
        <taxon>Eukaryota</taxon>
        <taxon>Metazoa</taxon>
        <taxon>Ecdysozoa</taxon>
        <taxon>Arthropoda</taxon>
        <taxon>Hexapoda</taxon>
        <taxon>Insecta</taxon>
        <taxon>Pterygota</taxon>
        <taxon>Neoptera</taxon>
        <taxon>Endopterygota</taxon>
        <taxon>Diptera</taxon>
        <taxon>Brachycera</taxon>
        <taxon>Muscomorpha</taxon>
        <taxon>Oestroidea</taxon>
        <taxon>Calliphoridae</taxon>
        <taxon>Luciliinae</taxon>
        <taxon>Lucilia</taxon>
    </lineage>
</organism>